<evidence type="ECO:0000256" key="5">
    <source>
        <dbReference type="SAM" id="Phobius"/>
    </source>
</evidence>
<name>A0ABU9G9P1_9GAMM</name>
<keyword evidence="2 5" id="KW-0812">Transmembrane</keyword>
<evidence type="ECO:0000256" key="3">
    <source>
        <dbReference type="ARBA" id="ARBA00022989"/>
    </source>
</evidence>
<evidence type="ECO:0000256" key="1">
    <source>
        <dbReference type="ARBA" id="ARBA00004141"/>
    </source>
</evidence>
<dbReference type="EMBL" id="JBAKAR010000443">
    <property type="protein sequence ID" value="MEL0615190.1"/>
    <property type="molecule type" value="Genomic_DNA"/>
</dbReference>
<protein>
    <submittedName>
        <fullName evidence="6">Glycerol-3-phosphate transporter</fullName>
    </submittedName>
</protein>
<organism evidence="6 7">
    <name type="scientific">Marinomonas arenicola</name>
    <dbReference type="NCBI Taxonomy" id="569601"/>
    <lineage>
        <taxon>Bacteria</taxon>
        <taxon>Pseudomonadati</taxon>
        <taxon>Pseudomonadota</taxon>
        <taxon>Gammaproteobacteria</taxon>
        <taxon>Oceanospirillales</taxon>
        <taxon>Oceanospirillaceae</taxon>
        <taxon>Marinomonas</taxon>
    </lineage>
</organism>
<gene>
    <name evidence="6" type="ORF">V6242_18860</name>
</gene>
<evidence type="ECO:0000313" key="6">
    <source>
        <dbReference type="EMBL" id="MEL0615190.1"/>
    </source>
</evidence>
<comment type="caution">
    <text evidence="6">The sequence shown here is derived from an EMBL/GenBank/DDBJ whole genome shotgun (WGS) entry which is preliminary data.</text>
</comment>
<feature type="non-terminal residue" evidence="6">
    <location>
        <position position="1"/>
    </location>
</feature>
<evidence type="ECO:0000313" key="7">
    <source>
        <dbReference type="Proteomes" id="UP001379949"/>
    </source>
</evidence>
<dbReference type="InterPro" id="IPR035906">
    <property type="entry name" value="MetI-like_sf"/>
</dbReference>
<evidence type="ECO:0000256" key="4">
    <source>
        <dbReference type="ARBA" id="ARBA00023136"/>
    </source>
</evidence>
<comment type="subcellular location">
    <subcellularLocation>
        <location evidence="1">Membrane</location>
        <topology evidence="1">Multi-pass membrane protein</topology>
    </subcellularLocation>
</comment>
<keyword evidence="3 5" id="KW-1133">Transmembrane helix</keyword>
<keyword evidence="4 5" id="KW-0472">Membrane</keyword>
<dbReference type="SUPFAM" id="SSF161098">
    <property type="entry name" value="MetI-like"/>
    <property type="match status" value="1"/>
</dbReference>
<proteinExistence type="predicted"/>
<feature type="transmembrane region" description="Helical" evidence="5">
    <location>
        <begin position="33"/>
        <end position="52"/>
    </location>
</feature>
<sequence>YLWPLIITTDDTSYTFVMSIKSMLSGPVGDIQWYYVMVTTLLAMLPPVAVVGGMQKLFVKGLGDAEK</sequence>
<accession>A0ABU9G9P1</accession>
<reference evidence="6 7" key="1">
    <citation type="submission" date="2024-02" db="EMBL/GenBank/DDBJ databases">
        <title>Bacteria isolated from the canopy kelp, Nereocystis luetkeana.</title>
        <authorList>
            <person name="Pfister C.A."/>
            <person name="Younker I.T."/>
            <person name="Light S.H."/>
        </authorList>
    </citation>
    <scope>NUCLEOTIDE SEQUENCE [LARGE SCALE GENOMIC DNA]</scope>
    <source>
        <strain evidence="6 7">TI.4.07</strain>
    </source>
</reference>
<dbReference type="Proteomes" id="UP001379949">
    <property type="component" value="Unassembled WGS sequence"/>
</dbReference>
<keyword evidence="7" id="KW-1185">Reference proteome</keyword>
<evidence type="ECO:0000256" key="2">
    <source>
        <dbReference type="ARBA" id="ARBA00022692"/>
    </source>
</evidence>